<dbReference type="Proteomes" id="UP001497535">
    <property type="component" value="Unassembled WGS sequence"/>
</dbReference>
<dbReference type="EMBL" id="CAVMJV010000041">
    <property type="protein sequence ID" value="CAK5080262.1"/>
    <property type="molecule type" value="Genomic_DNA"/>
</dbReference>
<gene>
    <name evidence="1" type="ORF">MENTE1834_LOCUS27422</name>
</gene>
<accession>A0ACB0ZMG1</accession>
<proteinExistence type="predicted"/>
<name>A0ACB0ZMG1_MELEN</name>
<evidence type="ECO:0000313" key="2">
    <source>
        <dbReference type="Proteomes" id="UP001497535"/>
    </source>
</evidence>
<keyword evidence="2" id="KW-1185">Reference proteome</keyword>
<reference evidence="1" key="1">
    <citation type="submission" date="2023-11" db="EMBL/GenBank/DDBJ databases">
        <authorList>
            <person name="Poullet M."/>
        </authorList>
    </citation>
    <scope>NUCLEOTIDE SEQUENCE</scope>
    <source>
        <strain evidence="1">E1834</strain>
    </source>
</reference>
<sequence length="538" mass="59447">MPKIKQSERFLSLNKPILASKTSISQSPILHNYSFLINLIFLFKFIFFIITFLFLFPSSSLAQTNDQLRQKCLTPEANQNCGNCIASSPECAWCADTRLNSSSQRCDVKWVFASEKDKCPNRQLFSPTTEIKVAPPHNLPLGGRRSDGVTIIQLEPQQVEIRMKPGRNLKNIFPGDQIEVPFRYLHKLPLSGYEVRDFTIQTSEFRSLGIDIEFTIECNGEKIIGRVCPGIKPDQKISFNATVSLKDCSKPNLAAVSVGIYGYNTVSAIFITPICGCECEHSRQQERRSPRCSYSGNLVCGVCQCDHGKGGERCECDLDKYGVSKAEELTGLCREHKQAQICSNKGQCKCGQCQCEADYISGRYCECDSSSCPLSVSGQICSGRGTCQCGKYCNCDDDPEPCTENGVTCFNNGYCECGKCSCNVGWTGNRCNIPESLPEESSTSNFQSTTSAEFNSAENAEVHGEVLTEDDLDYKTSSQNGDFLPTPKSTIESIQEAQQSGGQVSSTKSLSILILYSSVIGILMKVLSNRCFMFFILL</sequence>
<protein>
    <submittedName>
        <fullName evidence="1">Uncharacterized protein</fullName>
    </submittedName>
</protein>
<comment type="caution">
    <text evidence="1">The sequence shown here is derived from an EMBL/GenBank/DDBJ whole genome shotgun (WGS) entry which is preliminary data.</text>
</comment>
<organism evidence="1 2">
    <name type="scientific">Meloidogyne enterolobii</name>
    <name type="common">Root-knot nematode worm</name>
    <name type="synonym">Meloidogyne mayaguensis</name>
    <dbReference type="NCBI Taxonomy" id="390850"/>
    <lineage>
        <taxon>Eukaryota</taxon>
        <taxon>Metazoa</taxon>
        <taxon>Ecdysozoa</taxon>
        <taxon>Nematoda</taxon>
        <taxon>Chromadorea</taxon>
        <taxon>Rhabditida</taxon>
        <taxon>Tylenchina</taxon>
        <taxon>Tylenchomorpha</taxon>
        <taxon>Tylenchoidea</taxon>
        <taxon>Meloidogynidae</taxon>
        <taxon>Meloidogyninae</taxon>
        <taxon>Meloidogyne</taxon>
    </lineage>
</organism>
<evidence type="ECO:0000313" key="1">
    <source>
        <dbReference type="EMBL" id="CAK5080262.1"/>
    </source>
</evidence>